<keyword evidence="2" id="KW-1185">Reference proteome</keyword>
<proteinExistence type="predicted"/>
<dbReference type="Proteomes" id="UP000016930">
    <property type="component" value="Unassembled WGS sequence"/>
</dbReference>
<name>M2R4J7_CERS8</name>
<protein>
    <submittedName>
        <fullName evidence="1">Uncharacterized protein</fullName>
    </submittedName>
</protein>
<sequence>MEKSLAASLQRPRLAFALGGYPTSGRKLIGESSVLHIPPPSEGLPTKQHSLRPSYAPHWPQSGWLALTVPENEVSTLLQFGIRALVICDVPIGCFVEDSLTTRHYYSDGCSEHQSALVSNTVGIQSALLGTWPSATVSHVTGRTLHRAPVMCPLYSMLDV</sequence>
<reference evidence="1 2" key="1">
    <citation type="journal article" date="2012" name="Proc. Natl. Acad. Sci. U.S.A.">
        <title>Comparative genomics of Ceriporiopsis subvermispora and Phanerochaete chrysosporium provide insight into selective ligninolysis.</title>
        <authorList>
            <person name="Fernandez-Fueyo E."/>
            <person name="Ruiz-Duenas F.J."/>
            <person name="Ferreira P."/>
            <person name="Floudas D."/>
            <person name="Hibbett D.S."/>
            <person name="Canessa P."/>
            <person name="Larrondo L.F."/>
            <person name="James T.Y."/>
            <person name="Seelenfreund D."/>
            <person name="Lobos S."/>
            <person name="Polanco R."/>
            <person name="Tello M."/>
            <person name="Honda Y."/>
            <person name="Watanabe T."/>
            <person name="Watanabe T."/>
            <person name="Ryu J.S."/>
            <person name="Kubicek C.P."/>
            <person name="Schmoll M."/>
            <person name="Gaskell J."/>
            <person name="Hammel K.E."/>
            <person name="St John F.J."/>
            <person name="Vanden Wymelenberg A."/>
            <person name="Sabat G."/>
            <person name="Splinter BonDurant S."/>
            <person name="Syed K."/>
            <person name="Yadav J.S."/>
            <person name="Doddapaneni H."/>
            <person name="Subramanian V."/>
            <person name="Lavin J.L."/>
            <person name="Oguiza J.A."/>
            <person name="Perez G."/>
            <person name="Pisabarro A.G."/>
            <person name="Ramirez L."/>
            <person name="Santoyo F."/>
            <person name="Master E."/>
            <person name="Coutinho P.M."/>
            <person name="Henrissat B."/>
            <person name="Lombard V."/>
            <person name="Magnuson J.K."/>
            <person name="Kuees U."/>
            <person name="Hori C."/>
            <person name="Igarashi K."/>
            <person name="Samejima M."/>
            <person name="Held B.W."/>
            <person name="Barry K.W."/>
            <person name="LaButti K.M."/>
            <person name="Lapidus A."/>
            <person name="Lindquist E.A."/>
            <person name="Lucas S.M."/>
            <person name="Riley R."/>
            <person name="Salamov A.A."/>
            <person name="Hoffmeister D."/>
            <person name="Schwenk D."/>
            <person name="Hadar Y."/>
            <person name="Yarden O."/>
            <person name="de Vries R.P."/>
            <person name="Wiebenga A."/>
            <person name="Stenlid J."/>
            <person name="Eastwood D."/>
            <person name="Grigoriev I.V."/>
            <person name="Berka R.M."/>
            <person name="Blanchette R.A."/>
            <person name="Kersten P."/>
            <person name="Martinez A.T."/>
            <person name="Vicuna R."/>
            <person name="Cullen D."/>
        </authorList>
    </citation>
    <scope>NUCLEOTIDE SEQUENCE [LARGE SCALE GENOMIC DNA]</scope>
    <source>
        <strain evidence="1 2">B</strain>
    </source>
</reference>
<accession>M2R4J7</accession>
<dbReference type="HOGENOM" id="CLU_1651941_0_0_1"/>
<evidence type="ECO:0000313" key="2">
    <source>
        <dbReference type="Proteomes" id="UP000016930"/>
    </source>
</evidence>
<evidence type="ECO:0000313" key="1">
    <source>
        <dbReference type="EMBL" id="EMD33142.1"/>
    </source>
</evidence>
<dbReference type="AlphaFoldDB" id="M2R4J7"/>
<gene>
    <name evidence="1" type="ORF">CERSUDRAFT_118205</name>
</gene>
<organism evidence="1 2">
    <name type="scientific">Ceriporiopsis subvermispora (strain B)</name>
    <name type="common">White-rot fungus</name>
    <name type="synonym">Gelatoporia subvermispora</name>
    <dbReference type="NCBI Taxonomy" id="914234"/>
    <lineage>
        <taxon>Eukaryota</taxon>
        <taxon>Fungi</taxon>
        <taxon>Dikarya</taxon>
        <taxon>Basidiomycota</taxon>
        <taxon>Agaricomycotina</taxon>
        <taxon>Agaricomycetes</taxon>
        <taxon>Polyporales</taxon>
        <taxon>Gelatoporiaceae</taxon>
        <taxon>Gelatoporia</taxon>
    </lineage>
</organism>
<dbReference type="EMBL" id="KB445807">
    <property type="protein sequence ID" value="EMD33142.1"/>
    <property type="molecule type" value="Genomic_DNA"/>
</dbReference>